<feature type="domain" description="Fibronectin type III-like" evidence="18">
    <location>
        <begin position="637"/>
        <end position="706"/>
    </location>
</feature>
<feature type="signal peptide" evidence="17">
    <location>
        <begin position="1"/>
        <end position="21"/>
    </location>
</feature>
<dbReference type="GO" id="GO:0008422">
    <property type="term" value="F:beta-glucosidase activity"/>
    <property type="evidence" value="ECO:0007669"/>
    <property type="project" value="UniProtKB-EC"/>
</dbReference>
<evidence type="ECO:0000256" key="12">
    <source>
        <dbReference type="ARBA" id="ARBA00024983"/>
    </source>
</evidence>
<keyword evidence="6" id="KW-0964">Secreted</keyword>
<gene>
    <name evidence="19" type="ORF">INT45_010301</name>
</gene>
<evidence type="ECO:0000256" key="14">
    <source>
        <dbReference type="ARBA" id="ARBA00041276"/>
    </source>
</evidence>
<dbReference type="InterPro" id="IPR026891">
    <property type="entry name" value="Fn3-like"/>
</dbReference>
<dbReference type="FunFam" id="2.60.40.10:FF:000495">
    <property type="entry name" value="Periplasmic beta-glucosidase"/>
    <property type="match status" value="1"/>
</dbReference>
<comment type="subcellular location">
    <subcellularLocation>
        <location evidence="2">Secreted</location>
    </subcellularLocation>
</comment>
<evidence type="ECO:0000313" key="19">
    <source>
        <dbReference type="EMBL" id="KAG2225474.1"/>
    </source>
</evidence>
<keyword evidence="7 17" id="KW-0732">Signal</keyword>
<feature type="chain" id="PRO_5034804032" description="Probable beta-glucosidase G" evidence="17">
    <location>
        <begin position="22"/>
        <end position="717"/>
    </location>
</feature>
<dbReference type="PANTHER" id="PTHR42715:SF12">
    <property type="entry name" value="BETA-GLUCOSIDASE G-RELATED"/>
    <property type="match status" value="1"/>
</dbReference>
<dbReference type="SUPFAM" id="SSF51445">
    <property type="entry name" value="(Trans)glycosidases"/>
    <property type="match status" value="1"/>
</dbReference>
<organism evidence="19 20">
    <name type="scientific">Circinella minor</name>
    <dbReference type="NCBI Taxonomy" id="1195481"/>
    <lineage>
        <taxon>Eukaryota</taxon>
        <taxon>Fungi</taxon>
        <taxon>Fungi incertae sedis</taxon>
        <taxon>Mucoromycota</taxon>
        <taxon>Mucoromycotina</taxon>
        <taxon>Mucoromycetes</taxon>
        <taxon>Mucorales</taxon>
        <taxon>Lichtheimiaceae</taxon>
        <taxon>Circinella</taxon>
    </lineage>
</organism>
<dbReference type="Pfam" id="PF00933">
    <property type="entry name" value="Glyco_hydro_3"/>
    <property type="match status" value="1"/>
</dbReference>
<evidence type="ECO:0000256" key="11">
    <source>
        <dbReference type="ARBA" id="ARBA00023326"/>
    </source>
</evidence>
<evidence type="ECO:0000256" key="7">
    <source>
        <dbReference type="ARBA" id="ARBA00022729"/>
    </source>
</evidence>
<evidence type="ECO:0000259" key="18">
    <source>
        <dbReference type="SMART" id="SM01217"/>
    </source>
</evidence>
<evidence type="ECO:0000256" key="9">
    <source>
        <dbReference type="ARBA" id="ARBA00023277"/>
    </source>
</evidence>
<dbReference type="EC" id="3.2.1.21" evidence="5"/>
<dbReference type="InterPro" id="IPR036881">
    <property type="entry name" value="Glyco_hydro_3_C_sf"/>
</dbReference>
<dbReference type="SUPFAM" id="SSF52279">
    <property type="entry name" value="Beta-D-glucan exohydrolase, C-terminal domain"/>
    <property type="match status" value="1"/>
</dbReference>
<dbReference type="Pfam" id="PF14310">
    <property type="entry name" value="Fn3-like"/>
    <property type="match status" value="1"/>
</dbReference>
<dbReference type="InterPro" id="IPR013783">
    <property type="entry name" value="Ig-like_fold"/>
</dbReference>
<accession>A0A8H7VSJ1</accession>
<evidence type="ECO:0000313" key="20">
    <source>
        <dbReference type="Proteomes" id="UP000646827"/>
    </source>
</evidence>
<dbReference type="PRINTS" id="PR00133">
    <property type="entry name" value="GLHYDRLASE3"/>
</dbReference>
<evidence type="ECO:0000256" key="6">
    <source>
        <dbReference type="ARBA" id="ARBA00022525"/>
    </source>
</evidence>
<dbReference type="InterPro" id="IPR050288">
    <property type="entry name" value="Cellulose_deg_GH3"/>
</dbReference>
<keyword evidence="9" id="KW-0119">Carbohydrate metabolism</keyword>
<keyword evidence="8" id="KW-0378">Hydrolase</keyword>
<dbReference type="PANTHER" id="PTHR42715">
    <property type="entry name" value="BETA-GLUCOSIDASE"/>
    <property type="match status" value="1"/>
</dbReference>
<evidence type="ECO:0000256" key="1">
    <source>
        <dbReference type="ARBA" id="ARBA00000448"/>
    </source>
</evidence>
<name>A0A8H7VSJ1_9FUNG</name>
<dbReference type="Gene3D" id="3.20.20.300">
    <property type="entry name" value="Glycoside hydrolase, family 3, N-terminal domain"/>
    <property type="match status" value="1"/>
</dbReference>
<comment type="function">
    <text evidence="12">Beta-glucosidases are one of a number of cellulolytic enzymes involved in the degradation of cellulosic biomass. Catalyzes the last step releasing glucose from the inhibitory cellobiose.</text>
</comment>
<sequence>MKLSASILLLLSTSITTLLSSAEINIDLLSWDEAYEKADKLINEMTLDQIADITTGKGLFMGPCTGVTTATTNPDFPALCLADGPLGVRGTPFASAFPAGMTMAASFDKEMLRKRGEAMGAEFRGKGAHVQLGPGMNIARVAKAGRNWEGFGEDPFLSGVAAAETIIGIQSQGVIAAAKHYIVNEQETNRMIHSVTIDDRTLHEVYLWPFARSVEAGVGTIMCSYNKINGTYACENSRVMNEILKDELNFKGFVHSDWLATHSTTKAANNGLDMTMPGGWIHFGGALKTAVKNSKIEITRAKDMARRIVASWYKMRQDENFPSIKMNTNNELKDPGTDVQGDHAKLIREHGAASIVLLRNKNNILPLTSKSGIKKIAIFGTDAGLDSGRKNNTSCGVISQCNKGTFIQGGGSGGSNVPYIISPLEGITKRANDLSIEVVSSINDGKTSEAASIAKTADIAFVFAKSYVAEMKDLSHLKVDNNVDKLIQAVADENKNTIVVIHSANAVVMPWENHPNITGILWPGLPGQESGNSLADVVFGDINPSGRLPITIAKKETDYPADVSSKFEFEYTERLLVGYKYFDAKGIDPLFEFGYGLSYTTFNYTDIKMNMNNITNNNINTQVTVQVQNTGDQDGSEIVQAYLSYPESAYEPPKLLRGFEKIFLKKGQSNQVTFHLGKQELSIWDVTSQQWIIPKGLFRIHIGASSRDIRQSISFNI</sequence>
<dbReference type="EMBL" id="JAEPRB010000027">
    <property type="protein sequence ID" value="KAG2225474.1"/>
    <property type="molecule type" value="Genomic_DNA"/>
</dbReference>
<proteinExistence type="inferred from homology"/>
<dbReference type="InterPro" id="IPR002772">
    <property type="entry name" value="Glyco_hydro_3_C"/>
</dbReference>
<keyword evidence="11" id="KW-0624">Polysaccharide degradation</keyword>
<evidence type="ECO:0000256" key="4">
    <source>
        <dbReference type="ARBA" id="ARBA00005336"/>
    </source>
</evidence>
<reference evidence="19 20" key="1">
    <citation type="submission" date="2020-12" db="EMBL/GenBank/DDBJ databases">
        <title>Metabolic potential, ecology and presence of endohyphal bacteria is reflected in genomic diversity of Mucoromycotina.</title>
        <authorList>
            <person name="Muszewska A."/>
            <person name="Okrasinska A."/>
            <person name="Steczkiewicz K."/>
            <person name="Drgas O."/>
            <person name="Orlowska M."/>
            <person name="Perlinska-Lenart U."/>
            <person name="Aleksandrzak-Piekarczyk T."/>
            <person name="Szatraj K."/>
            <person name="Zielenkiewicz U."/>
            <person name="Pilsyk S."/>
            <person name="Malc E."/>
            <person name="Mieczkowski P."/>
            <person name="Kruszewska J.S."/>
            <person name="Biernat P."/>
            <person name="Pawlowska J."/>
        </authorList>
    </citation>
    <scope>NUCLEOTIDE SEQUENCE [LARGE SCALE GENOMIC DNA]</scope>
    <source>
        <strain evidence="19 20">CBS 142.35</strain>
    </source>
</reference>
<dbReference type="AlphaFoldDB" id="A0A8H7VSJ1"/>
<evidence type="ECO:0000256" key="15">
    <source>
        <dbReference type="ARBA" id="ARBA00041601"/>
    </source>
</evidence>
<keyword evidence="10" id="KW-0326">Glycosidase</keyword>
<comment type="caution">
    <text evidence="19">The sequence shown here is derived from an EMBL/GenBank/DDBJ whole genome shotgun (WGS) entry which is preliminary data.</text>
</comment>
<dbReference type="Gene3D" id="2.60.40.10">
    <property type="entry name" value="Immunoglobulins"/>
    <property type="match status" value="1"/>
</dbReference>
<protein>
    <recommendedName>
        <fullName evidence="13">Probable beta-glucosidase G</fullName>
        <ecNumber evidence="5">3.2.1.21</ecNumber>
    </recommendedName>
    <alternativeName>
        <fullName evidence="14">Beta-D-glucoside glucohydrolase G</fullName>
    </alternativeName>
    <alternativeName>
        <fullName evidence="15">Cellobiase G</fullName>
    </alternativeName>
    <alternativeName>
        <fullName evidence="16">Gentiobiase G</fullName>
    </alternativeName>
</protein>
<evidence type="ECO:0000256" key="5">
    <source>
        <dbReference type="ARBA" id="ARBA00012744"/>
    </source>
</evidence>
<comment type="catalytic activity">
    <reaction evidence="1">
        <text>Hydrolysis of terminal, non-reducing beta-D-glucosyl residues with release of beta-D-glucose.</text>
        <dbReference type="EC" id="3.2.1.21"/>
    </reaction>
</comment>
<comment type="pathway">
    <text evidence="3">Glycan metabolism; cellulose degradation.</text>
</comment>
<dbReference type="SMART" id="SM01217">
    <property type="entry name" value="Fn3_like"/>
    <property type="match status" value="1"/>
</dbReference>
<evidence type="ECO:0000256" key="16">
    <source>
        <dbReference type="ARBA" id="ARBA00041808"/>
    </source>
</evidence>
<dbReference type="InterPro" id="IPR017853">
    <property type="entry name" value="GH"/>
</dbReference>
<dbReference type="Proteomes" id="UP000646827">
    <property type="component" value="Unassembled WGS sequence"/>
</dbReference>
<evidence type="ECO:0000256" key="17">
    <source>
        <dbReference type="SAM" id="SignalP"/>
    </source>
</evidence>
<dbReference type="InterPro" id="IPR036962">
    <property type="entry name" value="Glyco_hydro_3_N_sf"/>
</dbReference>
<comment type="similarity">
    <text evidence="4">Belongs to the glycosyl hydrolase 3 family.</text>
</comment>
<dbReference type="Pfam" id="PF01915">
    <property type="entry name" value="Glyco_hydro_3_C"/>
    <property type="match status" value="1"/>
</dbReference>
<evidence type="ECO:0000256" key="2">
    <source>
        <dbReference type="ARBA" id="ARBA00004613"/>
    </source>
</evidence>
<dbReference type="GO" id="GO:0009251">
    <property type="term" value="P:glucan catabolic process"/>
    <property type="evidence" value="ECO:0007669"/>
    <property type="project" value="TreeGrafter"/>
</dbReference>
<dbReference type="FunFam" id="3.20.20.300:FF:000002">
    <property type="entry name" value="Probable beta-glucosidase"/>
    <property type="match status" value="1"/>
</dbReference>
<evidence type="ECO:0000256" key="10">
    <source>
        <dbReference type="ARBA" id="ARBA00023295"/>
    </source>
</evidence>
<keyword evidence="20" id="KW-1185">Reference proteome</keyword>
<dbReference type="InterPro" id="IPR001764">
    <property type="entry name" value="Glyco_hydro_3_N"/>
</dbReference>
<dbReference type="GO" id="GO:0005576">
    <property type="term" value="C:extracellular region"/>
    <property type="evidence" value="ECO:0007669"/>
    <property type="project" value="UniProtKB-SubCell"/>
</dbReference>
<evidence type="ECO:0000256" key="13">
    <source>
        <dbReference type="ARBA" id="ARBA00039579"/>
    </source>
</evidence>
<dbReference type="OrthoDB" id="416222at2759"/>
<evidence type="ECO:0000256" key="3">
    <source>
        <dbReference type="ARBA" id="ARBA00004987"/>
    </source>
</evidence>
<dbReference type="Gene3D" id="3.40.50.1700">
    <property type="entry name" value="Glycoside hydrolase family 3 C-terminal domain"/>
    <property type="match status" value="1"/>
</dbReference>
<evidence type="ECO:0000256" key="8">
    <source>
        <dbReference type="ARBA" id="ARBA00022801"/>
    </source>
</evidence>